<gene>
    <name evidence="6" type="ORF">RFULGI_LOCUS14706</name>
</gene>
<protein>
    <submittedName>
        <fullName evidence="6">8903_t:CDS:1</fullName>
    </submittedName>
</protein>
<evidence type="ECO:0000256" key="2">
    <source>
        <dbReference type="ARBA" id="ARBA00022576"/>
    </source>
</evidence>
<dbReference type="Proteomes" id="UP000789396">
    <property type="component" value="Unassembled WGS sequence"/>
</dbReference>
<evidence type="ECO:0000313" key="6">
    <source>
        <dbReference type="EMBL" id="CAG8766213.1"/>
    </source>
</evidence>
<dbReference type="Pfam" id="PF00155">
    <property type="entry name" value="Aminotran_1_2"/>
    <property type="match status" value="1"/>
</dbReference>
<feature type="non-terminal residue" evidence="6">
    <location>
        <position position="230"/>
    </location>
</feature>
<evidence type="ECO:0000259" key="5">
    <source>
        <dbReference type="Pfam" id="PF00155"/>
    </source>
</evidence>
<dbReference type="CDD" id="cd00609">
    <property type="entry name" value="AAT_like"/>
    <property type="match status" value="1"/>
</dbReference>
<evidence type="ECO:0000313" key="7">
    <source>
        <dbReference type="Proteomes" id="UP000789396"/>
    </source>
</evidence>
<dbReference type="InterPro" id="IPR015421">
    <property type="entry name" value="PyrdxlP-dep_Trfase_major"/>
</dbReference>
<proteinExistence type="predicted"/>
<keyword evidence="4" id="KW-0663">Pyridoxal phosphate</keyword>
<dbReference type="PANTHER" id="PTHR43807">
    <property type="entry name" value="FI04487P"/>
    <property type="match status" value="1"/>
</dbReference>
<evidence type="ECO:0000256" key="3">
    <source>
        <dbReference type="ARBA" id="ARBA00022679"/>
    </source>
</evidence>
<dbReference type="GO" id="GO:0005739">
    <property type="term" value="C:mitochondrion"/>
    <property type="evidence" value="ECO:0007669"/>
    <property type="project" value="TreeGrafter"/>
</dbReference>
<keyword evidence="2" id="KW-0032">Aminotransferase</keyword>
<sequence length="230" mass="26470">RLHTRQALANTFSPLFNRTLDPETEIIVTAGANEDINELRSKITPKTKLIVFNNPHNPTGKVFSREEMMEIGAVAQEFNLLIISDEVYERYYYAPDVFERIATLPGMWERTITVGDCGKTFGTTAILFEEINQKEYFDRQISAYTSKREKLMSTLSSIGIPYTIPQGSYFVLANTSKIQIPQDYEFPKDFIDAPKDFRVCYWLAKEIGIIATPPSEFYSQEHKHIVEDFI</sequence>
<dbReference type="Gene3D" id="3.40.640.10">
    <property type="entry name" value="Type I PLP-dependent aspartate aminotransferase-like (Major domain)"/>
    <property type="match status" value="1"/>
</dbReference>
<organism evidence="6 7">
    <name type="scientific">Racocetra fulgida</name>
    <dbReference type="NCBI Taxonomy" id="60492"/>
    <lineage>
        <taxon>Eukaryota</taxon>
        <taxon>Fungi</taxon>
        <taxon>Fungi incertae sedis</taxon>
        <taxon>Mucoromycota</taxon>
        <taxon>Glomeromycotina</taxon>
        <taxon>Glomeromycetes</taxon>
        <taxon>Diversisporales</taxon>
        <taxon>Gigasporaceae</taxon>
        <taxon>Racocetra</taxon>
    </lineage>
</organism>
<dbReference type="InterPro" id="IPR051326">
    <property type="entry name" value="Kynurenine-oxoglutarate_AT"/>
</dbReference>
<reference evidence="6" key="1">
    <citation type="submission" date="2021-06" db="EMBL/GenBank/DDBJ databases">
        <authorList>
            <person name="Kallberg Y."/>
            <person name="Tangrot J."/>
            <person name="Rosling A."/>
        </authorList>
    </citation>
    <scope>NUCLEOTIDE SEQUENCE</scope>
    <source>
        <strain evidence="6">IN212</strain>
    </source>
</reference>
<comment type="cofactor">
    <cofactor evidence="1">
        <name>pyridoxal 5'-phosphate</name>
        <dbReference type="ChEBI" id="CHEBI:597326"/>
    </cofactor>
</comment>
<evidence type="ECO:0000256" key="1">
    <source>
        <dbReference type="ARBA" id="ARBA00001933"/>
    </source>
</evidence>
<dbReference type="OrthoDB" id="2368618at2759"/>
<comment type="caution">
    <text evidence="6">The sequence shown here is derived from an EMBL/GenBank/DDBJ whole genome shotgun (WGS) entry which is preliminary data.</text>
</comment>
<dbReference type="InterPro" id="IPR004839">
    <property type="entry name" value="Aminotransferase_I/II_large"/>
</dbReference>
<feature type="non-terminal residue" evidence="6">
    <location>
        <position position="1"/>
    </location>
</feature>
<dbReference type="EMBL" id="CAJVPZ010043710">
    <property type="protein sequence ID" value="CAG8766213.1"/>
    <property type="molecule type" value="Genomic_DNA"/>
</dbReference>
<dbReference type="Gene3D" id="3.90.1150.10">
    <property type="entry name" value="Aspartate Aminotransferase, domain 1"/>
    <property type="match status" value="1"/>
</dbReference>
<evidence type="ECO:0000256" key="4">
    <source>
        <dbReference type="ARBA" id="ARBA00022898"/>
    </source>
</evidence>
<dbReference type="GO" id="GO:0016212">
    <property type="term" value="F:kynurenine-oxoglutarate transaminase activity"/>
    <property type="evidence" value="ECO:0007669"/>
    <property type="project" value="TreeGrafter"/>
</dbReference>
<dbReference type="InterPro" id="IPR015424">
    <property type="entry name" value="PyrdxlP-dep_Trfase"/>
</dbReference>
<dbReference type="SUPFAM" id="SSF53383">
    <property type="entry name" value="PLP-dependent transferases"/>
    <property type="match status" value="1"/>
</dbReference>
<dbReference type="GO" id="GO:0030170">
    <property type="term" value="F:pyridoxal phosphate binding"/>
    <property type="evidence" value="ECO:0007669"/>
    <property type="project" value="InterPro"/>
</dbReference>
<keyword evidence="7" id="KW-1185">Reference proteome</keyword>
<name>A0A9N9J7X6_9GLOM</name>
<dbReference type="AlphaFoldDB" id="A0A9N9J7X6"/>
<dbReference type="PANTHER" id="PTHR43807:SF20">
    <property type="entry name" value="FI04487P"/>
    <property type="match status" value="1"/>
</dbReference>
<dbReference type="InterPro" id="IPR015422">
    <property type="entry name" value="PyrdxlP-dep_Trfase_small"/>
</dbReference>
<keyword evidence="3" id="KW-0808">Transferase</keyword>
<accession>A0A9N9J7X6</accession>
<feature type="domain" description="Aminotransferase class I/classII large" evidence="5">
    <location>
        <begin position="35"/>
        <end position="125"/>
    </location>
</feature>